<reference evidence="1" key="1">
    <citation type="journal article" date="2015" name="Proc. Natl. Acad. Sci. U.S.A.">
        <title>Networks of energetic and metabolic interactions define dynamics in microbial communities.</title>
        <authorList>
            <person name="Embree M."/>
            <person name="Liu J.K."/>
            <person name="Al-Bassam M.M."/>
            <person name="Zengler K."/>
        </authorList>
    </citation>
    <scope>NUCLEOTIDE SEQUENCE</scope>
</reference>
<protein>
    <recommendedName>
        <fullName evidence="2">SpoVT-AbrB domain-containing protein</fullName>
    </recommendedName>
</protein>
<organism evidence="1">
    <name type="scientific">hydrocarbon metagenome</name>
    <dbReference type="NCBI Taxonomy" id="938273"/>
    <lineage>
        <taxon>unclassified sequences</taxon>
        <taxon>metagenomes</taxon>
        <taxon>ecological metagenomes</taxon>
    </lineage>
</organism>
<name>A0A0W8FEE9_9ZZZZ</name>
<dbReference type="AlphaFoldDB" id="A0A0W8FEE9"/>
<dbReference type="EMBL" id="LNQE01001305">
    <property type="protein sequence ID" value="KUG19289.1"/>
    <property type="molecule type" value="Genomic_DNA"/>
</dbReference>
<evidence type="ECO:0008006" key="2">
    <source>
        <dbReference type="Google" id="ProtNLM"/>
    </source>
</evidence>
<evidence type="ECO:0000313" key="1">
    <source>
        <dbReference type="EMBL" id="KUG19289.1"/>
    </source>
</evidence>
<comment type="caution">
    <text evidence="1">The sequence shown here is derived from an EMBL/GenBank/DDBJ whole genome shotgun (WGS) entry which is preliminary data.</text>
</comment>
<proteinExistence type="predicted"/>
<accession>A0A0W8FEE9</accession>
<sequence length="57" mass="6403">MSKEGKGKIVKLSSARTRFVSVPADVAGDDRFPFEDGEEVTVRIEEDKHRVVVEKVE</sequence>
<gene>
    <name evidence="1" type="ORF">ASZ90_010999</name>
</gene>